<dbReference type="EMBL" id="MU826831">
    <property type="protein sequence ID" value="KAJ7373295.1"/>
    <property type="molecule type" value="Genomic_DNA"/>
</dbReference>
<accession>A0A9W9Z1H2</accession>
<dbReference type="SUPFAM" id="SSF50249">
    <property type="entry name" value="Nucleic acid-binding proteins"/>
    <property type="match status" value="2"/>
</dbReference>
<dbReference type="InterPro" id="IPR012340">
    <property type="entry name" value="NA-bd_OB-fold"/>
</dbReference>
<dbReference type="OrthoDB" id="5970671at2759"/>
<dbReference type="AlphaFoldDB" id="A0A9W9Z1H2"/>
<proteinExistence type="predicted"/>
<dbReference type="Gene3D" id="2.40.50.140">
    <property type="entry name" value="Nucleic acid-binding proteins"/>
    <property type="match status" value="2"/>
</dbReference>
<evidence type="ECO:0000313" key="2">
    <source>
        <dbReference type="EMBL" id="KAJ7373295.1"/>
    </source>
</evidence>
<protein>
    <submittedName>
        <fullName evidence="2">Uncharacterized protein</fullName>
    </submittedName>
</protein>
<reference evidence="2" key="1">
    <citation type="submission" date="2023-01" db="EMBL/GenBank/DDBJ databases">
        <title>Genome assembly of the deep-sea coral Lophelia pertusa.</title>
        <authorList>
            <person name="Herrera S."/>
            <person name="Cordes E."/>
        </authorList>
    </citation>
    <scope>NUCLEOTIDE SEQUENCE</scope>
    <source>
        <strain evidence="2">USNM1676648</strain>
        <tissue evidence="2">Polyp</tissue>
    </source>
</reference>
<sequence>MEDANSYLVPVDNSETPDSDEEKEEWMLMAELNFQVENEHAQSLIPPEEYWSDQRNNYSAKQIEVGLCNGALGTVVDFVYAEGHQPPCLPVCVIVQFDETYNGPSISADLPRIEDVSKEAVQRKQARNLVISENEDNDWLFTQQTYVSPCENSDVQFSYVEQVKSEALASTSQEEMVPNQKVNVHATLSMGTKEPKKIETKSNKTLMVKKDCILEDNTDTMELHIWEPLFTQLTNNKAYYLEKLTLRYYQGSKFLSTNRNTSYSEETTTLEKLVGPEILTNPDKEIIASQLKYVSNLNIFSACQLCKKRVGDESGESVRCQNSNVRQRVINCKREGSIKLCIQDGESELWVTAFTNEIEALLKNTTASVSSTVDEIEDALMALRDIKLKYNCQRNIVKEVSDK</sequence>
<comment type="caution">
    <text evidence="2">The sequence shown here is derived from an EMBL/GenBank/DDBJ whole genome shotgun (WGS) entry which is preliminary data.</text>
</comment>
<evidence type="ECO:0000256" key="1">
    <source>
        <dbReference type="SAM" id="MobiDB-lite"/>
    </source>
</evidence>
<organism evidence="2 3">
    <name type="scientific">Desmophyllum pertusum</name>
    <dbReference type="NCBI Taxonomy" id="174260"/>
    <lineage>
        <taxon>Eukaryota</taxon>
        <taxon>Metazoa</taxon>
        <taxon>Cnidaria</taxon>
        <taxon>Anthozoa</taxon>
        <taxon>Hexacorallia</taxon>
        <taxon>Scleractinia</taxon>
        <taxon>Caryophylliina</taxon>
        <taxon>Caryophylliidae</taxon>
        <taxon>Desmophyllum</taxon>
    </lineage>
</organism>
<dbReference type="Proteomes" id="UP001163046">
    <property type="component" value="Unassembled WGS sequence"/>
</dbReference>
<keyword evidence="3" id="KW-1185">Reference proteome</keyword>
<evidence type="ECO:0000313" key="3">
    <source>
        <dbReference type="Proteomes" id="UP001163046"/>
    </source>
</evidence>
<feature type="region of interest" description="Disordered" evidence="1">
    <location>
        <begin position="1"/>
        <end position="22"/>
    </location>
</feature>
<gene>
    <name evidence="2" type="ORF">OS493_012886</name>
</gene>
<name>A0A9W9Z1H2_9CNID</name>